<comment type="caution">
    <text evidence="2">The sequence shown here is derived from an EMBL/GenBank/DDBJ whole genome shotgun (WGS) entry which is preliminary data.</text>
</comment>
<keyword evidence="3" id="KW-1185">Reference proteome</keyword>
<dbReference type="Proteomes" id="UP001054945">
    <property type="component" value="Unassembled WGS sequence"/>
</dbReference>
<reference evidence="2 3" key="1">
    <citation type="submission" date="2021-06" db="EMBL/GenBank/DDBJ databases">
        <title>Caerostris extrusa draft genome.</title>
        <authorList>
            <person name="Kono N."/>
            <person name="Arakawa K."/>
        </authorList>
    </citation>
    <scope>NUCLEOTIDE SEQUENCE [LARGE SCALE GENOMIC DNA]</scope>
</reference>
<name>A0AAV4QJY2_CAEEX</name>
<dbReference type="AlphaFoldDB" id="A0AAV4QJY2"/>
<dbReference type="EMBL" id="BPLR01006235">
    <property type="protein sequence ID" value="GIY08360.1"/>
    <property type="molecule type" value="Genomic_DNA"/>
</dbReference>
<evidence type="ECO:0000313" key="2">
    <source>
        <dbReference type="EMBL" id="GIY08360.1"/>
    </source>
</evidence>
<feature type="region of interest" description="Disordered" evidence="1">
    <location>
        <begin position="184"/>
        <end position="203"/>
    </location>
</feature>
<organism evidence="2 3">
    <name type="scientific">Caerostris extrusa</name>
    <name type="common">Bark spider</name>
    <name type="synonym">Caerostris bankana</name>
    <dbReference type="NCBI Taxonomy" id="172846"/>
    <lineage>
        <taxon>Eukaryota</taxon>
        <taxon>Metazoa</taxon>
        <taxon>Ecdysozoa</taxon>
        <taxon>Arthropoda</taxon>
        <taxon>Chelicerata</taxon>
        <taxon>Arachnida</taxon>
        <taxon>Araneae</taxon>
        <taxon>Araneomorphae</taxon>
        <taxon>Entelegynae</taxon>
        <taxon>Araneoidea</taxon>
        <taxon>Araneidae</taxon>
        <taxon>Caerostris</taxon>
    </lineage>
</organism>
<evidence type="ECO:0000313" key="3">
    <source>
        <dbReference type="Proteomes" id="UP001054945"/>
    </source>
</evidence>
<proteinExistence type="predicted"/>
<evidence type="ECO:0000256" key="1">
    <source>
        <dbReference type="SAM" id="MobiDB-lite"/>
    </source>
</evidence>
<protein>
    <submittedName>
        <fullName evidence="2">Uncharacterized protein</fullName>
    </submittedName>
</protein>
<sequence length="203" mass="22817">MPFDSPLSLLALFNRIKIGKQNNKKGYQVSEAKGPPYGSSMYSRDKYHDTINGEALRSPLNDVEETFHEDILMKEIMKQEAEPSKSSKIEPKVPPNVTYIYLFMASHTFSITIAVETCKAKIDFISQELIKIIKDGQAQQKIAAQNILKNGHNYVKDGCNSTTSEIDINTTDINRSSLLNERVPADPTMFIPPSPPNRRRSLA</sequence>
<accession>A0AAV4QJY2</accession>
<gene>
    <name evidence="2" type="primary">AVEN_131977_1</name>
    <name evidence="2" type="ORF">CEXT_249431</name>
</gene>